<feature type="domain" description="FecR protein" evidence="1">
    <location>
        <begin position="112"/>
        <end position="205"/>
    </location>
</feature>
<reference evidence="3" key="1">
    <citation type="journal article" date="2021" name="Arch. Microbiol.">
        <title>Methyloradius palustris gen. nov., sp. nov., a methanol-oxidizing bacterium isolated from snow.</title>
        <authorList>
            <person name="Miyadera T."/>
            <person name="Kojima H."/>
            <person name="Fukui M."/>
        </authorList>
    </citation>
    <scope>NUCLEOTIDE SEQUENCE</scope>
    <source>
        <strain evidence="3">Zm11</strain>
    </source>
</reference>
<organism evidence="3 4">
    <name type="scientific">Methyloradius palustris</name>
    <dbReference type="NCBI Taxonomy" id="2778876"/>
    <lineage>
        <taxon>Bacteria</taxon>
        <taxon>Pseudomonadati</taxon>
        <taxon>Pseudomonadota</taxon>
        <taxon>Betaproteobacteria</taxon>
        <taxon>Nitrosomonadales</taxon>
        <taxon>Methylophilaceae</taxon>
        <taxon>Methyloradius</taxon>
    </lineage>
</organism>
<proteinExistence type="predicted"/>
<name>A0A8D5JVW9_9PROT</name>
<dbReference type="PANTHER" id="PTHR30273:SF2">
    <property type="entry name" value="PROTEIN FECR"/>
    <property type="match status" value="1"/>
</dbReference>
<keyword evidence="4" id="KW-1185">Reference proteome</keyword>
<evidence type="ECO:0000259" key="2">
    <source>
        <dbReference type="Pfam" id="PF16220"/>
    </source>
</evidence>
<dbReference type="Proteomes" id="UP000826722">
    <property type="component" value="Chromosome"/>
</dbReference>
<dbReference type="EMBL" id="AP024110">
    <property type="protein sequence ID" value="BCM24524.1"/>
    <property type="molecule type" value="Genomic_DNA"/>
</dbReference>
<dbReference type="RefSeq" id="WP_221765047.1">
    <property type="nucleotide sequence ID" value="NZ_AP024110.1"/>
</dbReference>
<evidence type="ECO:0000259" key="1">
    <source>
        <dbReference type="Pfam" id="PF04773"/>
    </source>
</evidence>
<dbReference type="PIRSF" id="PIRSF018266">
    <property type="entry name" value="FecR"/>
    <property type="match status" value="1"/>
</dbReference>
<dbReference type="PANTHER" id="PTHR30273">
    <property type="entry name" value="PERIPLASMIC SIGNAL SENSOR AND SIGMA FACTOR ACTIVATOR FECR-RELATED"/>
    <property type="match status" value="1"/>
</dbReference>
<protein>
    <submittedName>
        <fullName evidence="3">Sensor</fullName>
    </submittedName>
</protein>
<dbReference type="InterPro" id="IPR012373">
    <property type="entry name" value="Ferrdict_sens_TM"/>
</dbReference>
<dbReference type="GO" id="GO:0016989">
    <property type="term" value="F:sigma factor antagonist activity"/>
    <property type="evidence" value="ECO:0007669"/>
    <property type="project" value="TreeGrafter"/>
</dbReference>
<dbReference type="InterPro" id="IPR006860">
    <property type="entry name" value="FecR"/>
</dbReference>
<gene>
    <name evidence="3" type="ORF">ZMTM_07830</name>
</gene>
<dbReference type="Gene3D" id="2.60.120.1440">
    <property type="match status" value="1"/>
</dbReference>
<dbReference type="InterPro" id="IPR032623">
    <property type="entry name" value="FecR_N"/>
</dbReference>
<evidence type="ECO:0000313" key="4">
    <source>
        <dbReference type="Proteomes" id="UP000826722"/>
    </source>
</evidence>
<dbReference type="AlphaFoldDB" id="A0A8D5JVW9"/>
<evidence type="ECO:0000313" key="3">
    <source>
        <dbReference type="EMBL" id="BCM24524.1"/>
    </source>
</evidence>
<feature type="domain" description="FecR N-terminal" evidence="2">
    <location>
        <begin position="14"/>
        <end position="56"/>
    </location>
</feature>
<dbReference type="KEGG" id="mpau:ZMTM_07830"/>
<dbReference type="Pfam" id="PF16220">
    <property type="entry name" value="DUF4880"/>
    <property type="match status" value="1"/>
</dbReference>
<sequence>MNSNNHSNIPDVIKEAASWLSKMHRGPLSHDEEVALAEWRIQSELHEMAWKNAEQLNVKLKKIPNRIGMMVLDRPTSLERRAFIKPLAIFMIAAPTGLLTYRMTPWQSWTADYSTAIGETKTYALADGTKITLNTDSAVDIDYDNQHRYIKLYKGEVYVETAKDQLHRPLAVLTKHGRLTALGTVFTVRLESDFSSIAVMEGAVEVVAKESNKSSVVIPALNQSTFSSTKIDPILPLDPNASAWIDGTLYADNMRLEDFIGLLSRYRKGVLTCDETSKNILISGAFQLKDPEHILEMIQDTRPIKIIWRTRYWGSITKN</sequence>
<accession>A0A8D5JVW9</accession>
<dbReference type="Pfam" id="PF04773">
    <property type="entry name" value="FecR"/>
    <property type="match status" value="1"/>
</dbReference>